<keyword evidence="7 8" id="KW-0472">Membrane</keyword>
<evidence type="ECO:0000259" key="10">
    <source>
        <dbReference type="PROSITE" id="PS51034"/>
    </source>
</evidence>
<dbReference type="GO" id="GO:0005886">
    <property type="term" value="C:plasma membrane"/>
    <property type="evidence" value="ECO:0007669"/>
    <property type="project" value="UniProtKB-SubCell"/>
</dbReference>
<reference evidence="13" key="1">
    <citation type="submission" date="2017-02" db="UniProtKB">
        <authorList>
            <consortium name="WormBaseParasite"/>
        </authorList>
    </citation>
    <scope>IDENTIFICATION</scope>
</reference>
<dbReference type="Pfam" id="PF25057">
    <property type="entry name" value="CUT_N"/>
    <property type="match status" value="1"/>
</dbReference>
<evidence type="ECO:0000256" key="6">
    <source>
        <dbReference type="ARBA" id="ARBA00022989"/>
    </source>
</evidence>
<dbReference type="InterPro" id="IPR001507">
    <property type="entry name" value="ZP_dom"/>
</dbReference>
<dbReference type="EMBL" id="UZAF01016593">
    <property type="protein sequence ID" value="VDO30799.1"/>
    <property type="molecule type" value="Genomic_DNA"/>
</dbReference>
<feature type="chain" id="PRO_5043123578" evidence="9">
    <location>
        <begin position="19"/>
        <end position="381"/>
    </location>
</feature>
<dbReference type="GO" id="GO:0042302">
    <property type="term" value="F:structural constituent of cuticle"/>
    <property type="evidence" value="ECO:0007669"/>
    <property type="project" value="UniProtKB-KW"/>
</dbReference>
<evidence type="ECO:0000256" key="8">
    <source>
        <dbReference type="SAM" id="Phobius"/>
    </source>
</evidence>
<evidence type="ECO:0000313" key="11">
    <source>
        <dbReference type="EMBL" id="VDO30799.1"/>
    </source>
</evidence>
<dbReference type="PANTHER" id="PTHR22907:SF51">
    <property type="entry name" value="CUTICLIN-1"/>
    <property type="match status" value="1"/>
</dbReference>
<organism evidence="13">
    <name type="scientific">Haemonchus placei</name>
    <name type="common">Barber's pole worm</name>
    <dbReference type="NCBI Taxonomy" id="6290"/>
    <lineage>
        <taxon>Eukaryota</taxon>
        <taxon>Metazoa</taxon>
        <taxon>Ecdysozoa</taxon>
        <taxon>Nematoda</taxon>
        <taxon>Chromadorea</taxon>
        <taxon>Rhabditida</taxon>
        <taxon>Rhabditina</taxon>
        <taxon>Rhabditomorpha</taxon>
        <taxon>Strongyloidea</taxon>
        <taxon>Trichostrongylidae</taxon>
        <taxon>Haemonchus</taxon>
    </lineage>
</organism>
<evidence type="ECO:0000256" key="4">
    <source>
        <dbReference type="ARBA" id="ARBA00022692"/>
    </source>
</evidence>
<evidence type="ECO:0000256" key="3">
    <source>
        <dbReference type="ARBA" id="ARBA00022475"/>
    </source>
</evidence>
<dbReference type="Proteomes" id="UP000268014">
    <property type="component" value="Unassembled WGS sequence"/>
</dbReference>
<dbReference type="InterPro" id="IPR051962">
    <property type="entry name" value="Cuticlin"/>
</dbReference>
<keyword evidence="6 8" id="KW-1133">Transmembrane helix</keyword>
<sequence length="381" mass="42370">MLLATVLLPIILFPTAQSIPVDNGVEGEPEIECGSTTITVNFNTRNSFEGHVYVKVCLHEEIMAGIVVPFDGCGSQRTRSLNPKGIFVLTTVVISFHPRFLTKVDRAYRVSCFYMEATKDVRSNIDVAELTTASVTGLVPMPVCRYDILEGGVRGSPLQFGKIGQQVYHQWTCTSQTEFICLRFIDFIVNTFCMLVHSCTVDDGKGDRVNILDVNGCAIDRYVLNNIEYPEDLVAGQEAHVYKYADRDSLFYQCQISIQVKEAAVSSALGYYDCIPQGEGYSGMPKTCLSRFIELAIKESVQQLSTSFFTDRPFTLDVRAEMKALDIDEMNYPTPTASVKRVCLTYQVLVVSAGFTLIIICSLLLMALTAAIPRTPKQMKK</sequence>
<keyword evidence="4 8" id="KW-0812">Transmembrane</keyword>
<dbReference type="OrthoDB" id="6139674at2759"/>
<evidence type="ECO:0000256" key="9">
    <source>
        <dbReference type="SAM" id="SignalP"/>
    </source>
</evidence>
<dbReference type="OMA" id="VEMPECK"/>
<feature type="signal peptide" evidence="9">
    <location>
        <begin position="1"/>
        <end position="18"/>
    </location>
</feature>
<evidence type="ECO:0000256" key="5">
    <source>
        <dbReference type="ARBA" id="ARBA00022729"/>
    </source>
</evidence>
<dbReference type="SMART" id="SM00241">
    <property type="entry name" value="ZP"/>
    <property type="match status" value="1"/>
</dbReference>
<gene>
    <name evidence="11" type="ORF">HPLM_LOCUS7054</name>
</gene>
<accession>A0A0N4W9R7</accession>
<dbReference type="Pfam" id="PF25301">
    <property type="entry name" value="CUT_C"/>
    <property type="match status" value="1"/>
</dbReference>
<evidence type="ECO:0000256" key="2">
    <source>
        <dbReference type="ARBA" id="ARBA00022460"/>
    </source>
</evidence>
<keyword evidence="3" id="KW-1003">Cell membrane</keyword>
<dbReference type="PROSITE" id="PS51034">
    <property type="entry name" value="ZP_2"/>
    <property type="match status" value="1"/>
</dbReference>
<reference evidence="11 12" key="2">
    <citation type="submission" date="2018-11" db="EMBL/GenBank/DDBJ databases">
        <authorList>
            <consortium name="Pathogen Informatics"/>
        </authorList>
    </citation>
    <scope>NUCLEOTIDE SEQUENCE [LARGE SCALE GENOMIC DNA]</scope>
    <source>
        <strain evidence="11 12">MHpl1</strain>
    </source>
</reference>
<dbReference type="AlphaFoldDB" id="A0A0N4W9R7"/>
<evidence type="ECO:0000313" key="13">
    <source>
        <dbReference type="WBParaSite" id="HPLM_0000706201-mRNA-1"/>
    </source>
</evidence>
<evidence type="ECO:0000256" key="1">
    <source>
        <dbReference type="ARBA" id="ARBA00004251"/>
    </source>
</evidence>
<dbReference type="InterPro" id="IPR057475">
    <property type="entry name" value="CUT_C"/>
</dbReference>
<evidence type="ECO:0000313" key="12">
    <source>
        <dbReference type="Proteomes" id="UP000268014"/>
    </source>
</evidence>
<protein>
    <submittedName>
        <fullName evidence="13">ZP domain-containing protein</fullName>
    </submittedName>
</protein>
<evidence type="ECO:0000256" key="7">
    <source>
        <dbReference type="ARBA" id="ARBA00023136"/>
    </source>
</evidence>
<comment type="subcellular location">
    <subcellularLocation>
        <location evidence="1">Cell membrane</location>
        <topology evidence="1">Single-pass type I membrane protein</topology>
    </subcellularLocation>
</comment>
<name>A0A0N4W9R7_HAEPC</name>
<feature type="transmembrane region" description="Helical" evidence="8">
    <location>
        <begin position="348"/>
        <end position="372"/>
    </location>
</feature>
<dbReference type="InterPro" id="IPR056953">
    <property type="entry name" value="CUT_N"/>
</dbReference>
<dbReference type="WBParaSite" id="HPLM_0000706201-mRNA-1">
    <property type="protein sequence ID" value="HPLM_0000706201-mRNA-1"/>
    <property type="gene ID" value="HPLM_0000706201"/>
</dbReference>
<keyword evidence="5 9" id="KW-0732">Signal</keyword>
<proteinExistence type="predicted"/>
<dbReference type="PANTHER" id="PTHR22907">
    <property type="entry name" value="GH04558P"/>
    <property type="match status" value="1"/>
</dbReference>
<keyword evidence="12" id="KW-1185">Reference proteome</keyword>
<keyword evidence="2" id="KW-0193">Cuticle</keyword>
<feature type="domain" description="ZP" evidence="10">
    <location>
        <begin position="32"/>
        <end position="281"/>
    </location>
</feature>